<evidence type="ECO:0000256" key="1">
    <source>
        <dbReference type="ARBA" id="ARBA00005254"/>
    </source>
</evidence>
<name>A0ABY3WZU9_9ACTN</name>
<dbReference type="Proteomes" id="UP000828924">
    <property type="component" value="Chromosome"/>
</dbReference>
<evidence type="ECO:0000313" key="4">
    <source>
        <dbReference type="Proteomes" id="UP000828924"/>
    </source>
</evidence>
<organism evidence="3 4">
    <name type="scientific">Streptomyces formicae</name>
    <dbReference type="NCBI Taxonomy" id="1616117"/>
    <lineage>
        <taxon>Bacteria</taxon>
        <taxon>Bacillati</taxon>
        <taxon>Actinomycetota</taxon>
        <taxon>Actinomycetes</taxon>
        <taxon>Kitasatosporales</taxon>
        <taxon>Streptomycetaceae</taxon>
        <taxon>Streptomyces</taxon>
    </lineage>
</organism>
<keyword evidence="4" id="KW-1185">Reference proteome</keyword>
<dbReference type="InterPro" id="IPR002539">
    <property type="entry name" value="MaoC-like_dom"/>
</dbReference>
<dbReference type="SUPFAM" id="SSF54637">
    <property type="entry name" value="Thioesterase/thiol ester dehydrase-isomerase"/>
    <property type="match status" value="2"/>
</dbReference>
<comment type="similarity">
    <text evidence="1">Belongs to the enoyl-CoA hydratase/isomerase family.</text>
</comment>
<dbReference type="PANTHER" id="PTHR43841">
    <property type="entry name" value="3-HYDROXYACYL-THIOESTER DEHYDRATASE HTDX-RELATED"/>
    <property type="match status" value="1"/>
</dbReference>
<dbReference type="RefSeq" id="WP_242338855.1">
    <property type="nucleotide sequence ID" value="NZ_CP071872.1"/>
</dbReference>
<dbReference type="Pfam" id="PF01575">
    <property type="entry name" value="MaoC_dehydratas"/>
    <property type="match status" value="1"/>
</dbReference>
<evidence type="ECO:0000313" key="3">
    <source>
        <dbReference type="EMBL" id="UNM16317.1"/>
    </source>
</evidence>
<feature type="domain" description="MaoC-like" evidence="2">
    <location>
        <begin position="200"/>
        <end position="273"/>
    </location>
</feature>
<evidence type="ECO:0000259" key="2">
    <source>
        <dbReference type="Pfam" id="PF01575"/>
    </source>
</evidence>
<sequence length="308" mass="32789">METLTLPAPPALGPVLLRGALASPLKCRVRDGAALPRTRLVVPAATVDAGRLAAYARVCGFSESGALPLTYPHVLGFPLAMRLMAGRAFPLPLLGLVHTYIEIVRHRPLLPTDSPALTVYAAGLSPHRRGTEVTLVTEARLGGEGDAGSEGREGGEGGELVWESRSRYLYRHARADGVRTTPPEATAGTTTAQARWPLPADLGRRYAAASGDRNPIHLYALTARAFGFRRAVAHGMWTFARCLAERPHPGGIGYAEAEFRAPVLLPGTVEYAVGGEGDEGDEGVFELRDPRNGRVHLTGRTATTARPA</sequence>
<dbReference type="Gene3D" id="3.10.129.10">
    <property type="entry name" value="Hotdog Thioesterase"/>
    <property type="match status" value="1"/>
</dbReference>
<accession>A0ABY3WZU9</accession>
<reference evidence="3 4" key="1">
    <citation type="submission" date="2021-03" db="EMBL/GenBank/DDBJ databases">
        <title>Complete genome of Streptomyces formicae strain 1H-GS9 (DSM 100524).</title>
        <authorList>
            <person name="Atanasov K.E."/>
            <person name="Altabella T."/>
            <person name="Ferrer A."/>
        </authorList>
    </citation>
    <scope>NUCLEOTIDE SEQUENCE [LARGE SCALE GENOMIC DNA]</scope>
    <source>
        <strain evidence="3 4">1H-GS9</strain>
    </source>
</reference>
<dbReference type="PANTHER" id="PTHR43841:SF1">
    <property type="entry name" value="3-HYDROXYACYL-THIOESTER DEHYDRATASE X"/>
    <property type="match status" value="1"/>
</dbReference>
<dbReference type="InterPro" id="IPR029069">
    <property type="entry name" value="HotDog_dom_sf"/>
</dbReference>
<protein>
    <recommendedName>
        <fullName evidence="2">MaoC-like domain-containing protein</fullName>
    </recommendedName>
</protein>
<dbReference type="EMBL" id="CP071872">
    <property type="protein sequence ID" value="UNM16317.1"/>
    <property type="molecule type" value="Genomic_DNA"/>
</dbReference>
<proteinExistence type="inferred from homology"/>
<gene>
    <name evidence="3" type="ORF">J4032_03250</name>
</gene>